<evidence type="ECO:0000259" key="4">
    <source>
        <dbReference type="PROSITE" id="PS50043"/>
    </source>
</evidence>
<dbReference type="InterPro" id="IPR011006">
    <property type="entry name" value="CheY-like_superfamily"/>
</dbReference>
<dbReference type="SUPFAM" id="SSF52172">
    <property type="entry name" value="CheY-like"/>
    <property type="match status" value="1"/>
</dbReference>
<evidence type="ECO:0000259" key="5">
    <source>
        <dbReference type="PROSITE" id="PS50110"/>
    </source>
</evidence>
<feature type="domain" description="HTH luxR-type" evidence="4">
    <location>
        <begin position="149"/>
        <end position="214"/>
    </location>
</feature>
<gene>
    <name evidence="6" type="ORF">GCM10022406_01670</name>
</gene>
<keyword evidence="1 3" id="KW-0597">Phosphoprotein</keyword>
<dbReference type="Pfam" id="PF00196">
    <property type="entry name" value="GerE"/>
    <property type="match status" value="1"/>
</dbReference>
<proteinExistence type="predicted"/>
<dbReference type="SMART" id="SM00421">
    <property type="entry name" value="HTH_LUXR"/>
    <property type="match status" value="1"/>
</dbReference>
<dbReference type="InterPro" id="IPR001789">
    <property type="entry name" value="Sig_transdc_resp-reg_receiver"/>
</dbReference>
<dbReference type="PANTHER" id="PTHR43214:SF43">
    <property type="entry name" value="TWO-COMPONENT RESPONSE REGULATOR"/>
    <property type="match status" value="1"/>
</dbReference>
<dbReference type="SMART" id="SM00448">
    <property type="entry name" value="REC"/>
    <property type="match status" value="1"/>
</dbReference>
<evidence type="ECO:0000313" key="7">
    <source>
        <dbReference type="Proteomes" id="UP001499909"/>
    </source>
</evidence>
<name>A0ABP7ME89_9BACT</name>
<keyword evidence="2" id="KW-0238">DNA-binding</keyword>
<comment type="caution">
    <text evidence="6">The sequence shown here is derived from an EMBL/GenBank/DDBJ whole genome shotgun (WGS) entry which is preliminary data.</text>
</comment>
<reference evidence="7" key="1">
    <citation type="journal article" date="2019" name="Int. J. Syst. Evol. Microbiol.">
        <title>The Global Catalogue of Microorganisms (GCM) 10K type strain sequencing project: providing services to taxonomists for standard genome sequencing and annotation.</title>
        <authorList>
            <consortium name="The Broad Institute Genomics Platform"/>
            <consortium name="The Broad Institute Genome Sequencing Center for Infectious Disease"/>
            <person name="Wu L."/>
            <person name="Ma J."/>
        </authorList>
    </citation>
    <scope>NUCLEOTIDE SEQUENCE [LARGE SCALE GENOMIC DNA]</scope>
    <source>
        <strain evidence="7">JCM 17214</strain>
    </source>
</reference>
<dbReference type="Gene3D" id="3.40.50.2300">
    <property type="match status" value="1"/>
</dbReference>
<feature type="domain" description="Response regulatory" evidence="5">
    <location>
        <begin position="3"/>
        <end position="119"/>
    </location>
</feature>
<sequence length="217" mass="23575">MIRIILADDHTILREGIRALLSAAPDLQVVGEAASGEALLDLLTTTAADVVVLDLNMPGMDGFGALAQLQKHYPAVKVLILSMLDHEKYVARTLDGGARGYILKNADSTEIMYAIRTVAEGRLFLCTELGLDMLRKLTQLAPDKSPEPGTRSPSDLSGRELEVLKLIAEGLTNAEIADKLFTSKRTIETHRQNIIEKTQAKNTAALIKFAVNQGLID</sequence>
<evidence type="ECO:0000256" key="2">
    <source>
        <dbReference type="ARBA" id="ARBA00023125"/>
    </source>
</evidence>
<evidence type="ECO:0000313" key="6">
    <source>
        <dbReference type="EMBL" id="GAA3918764.1"/>
    </source>
</evidence>
<dbReference type="InterPro" id="IPR039420">
    <property type="entry name" value="WalR-like"/>
</dbReference>
<dbReference type="Proteomes" id="UP001499909">
    <property type="component" value="Unassembled WGS sequence"/>
</dbReference>
<dbReference type="PROSITE" id="PS50110">
    <property type="entry name" value="RESPONSE_REGULATORY"/>
    <property type="match status" value="1"/>
</dbReference>
<dbReference type="PROSITE" id="PS50043">
    <property type="entry name" value="HTH_LUXR_2"/>
    <property type="match status" value="1"/>
</dbReference>
<dbReference type="SUPFAM" id="SSF46894">
    <property type="entry name" value="C-terminal effector domain of the bipartite response regulators"/>
    <property type="match status" value="1"/>
</dbReference>
<dbReference type="PANTHER" id="PTHR43214">
    <property type="entry name" value="TWO-COMPONENT RESPONSE REGULATOR"/>
    <property type="match status" value="1"/>
</dbReference>
<dbReference type="Pfam" id="PF00072">
    <property type="entry name" value="Response_reg"/>
    <property type="match status" value="1"/>
</dbReference>
<dbReference type="RefSeq" id="WP_345108683.1">
    <property type="nucleotide sequence ID" value="NZ_BAABDH010000003.1"/>
</dbReference>
<dbReference type="PRINTS" id="PR00038">
    <property type="entry name" value="HTHLUXR"/>
</dbReference>
<dbReference type="EMBL" id="BAABDH010000003">
    <property type="protein sequence ID" value="GAA3918764.1"/>
    <property type="molecule type" value="Genomic_DNA"/>
</dbReference>
<organism evidence="6 7">
    <name type="scientific">Hymenobacter algoricola</name>
    <dbReference type="NCBI Taxonomy" id="486267"/>
    <lineage>
        <taxon>Bacteria</taxon>
        <taxon>Pseudomonadati</taxon>
        <taxon>Bacteroidota</taxon>
        <taxon>Cytophagia</taxon>
        <taxon>Cytophagales</taxon>
        <taxon>Hymenobacteraceae</taxon>
        <taxon>Hymenobacter</taxon>
    </lineage>
</organism>
<keyword evidence="7" id="KW-1185">Reference proteome</keyword>
<protein>
    <submittedName>
        <fullName evidence="6">Response regulator transcription factor</fullName>
    </submittedName>
</protein>
<accession>A0ABP7ME89</accession>
<feature type="modified residue" description="4-aspartylphosphate" evidence="3">
    <location>
        <position position="54"/>
    </location>
</feature>
<evidence type="ECO:0000256" key="3">
    <source>
        <dbReference type="PROSITE-ProRule" id="PRU00169"/>
    </source>
</evidence>
<evidence type="ECO:0000256" key="1">
    <source>
        <dbReference type="ARBA" id="ARBA00022553"/>
    </source>
</evidence>
<dbReference type="CDD" id="cd17535">
    <property type="entry name" value="REC_NarL-like"/>
    <property type="match status" value="1"/>
</dbReference>
<dbReference type="CDD" id="cd06170">
    <property type="entry name" value="LuxR_C_like"/>
    <property type="match status" value="1"/>
</dbReference>
<dbReference type="InterPro" id="IPR000792">
    <property type="entry name" value="Tscrpt_reg_LuxR_C"/>
</dbReference>
<dbReference type="InterPro" id="IPR016032">
    <property type="entry name" value="Sig_transdc_resp-reg_C-effctor"/>
</dbReference>
<dbReference type="InterPro" id="IPR058245">
    <property type="entry name" value="NreC/VraR/RcsB-like_REC"/>
</dbReference>